<organism evidence="7 8">
    <name type="scientific">Staphylotrichum longicolle</name>
    <dbReference type="NCBI Taxonomy" id="669026"/>
    <lineage>
        <taxon>Eukaryota</taxon>
        <taxon>Fungi</taxon>
        <taxon>Dikarya</taxon>
        <taxon>Ascomycota</taxon>
        <taxon>Pezizomycotina</taxon>
        <taxon>Sordariomycetes</taxon>
        <taxon>Sordariomycetidae</taxon>
        <taxon>Sordariales</taxon>
        <taxon>Chaetomiaceae</taxon>
        <taxon>Staphylotrichum</taxon>
    </lineage>
</organism>
<proteinExistence type="predicted"/>
<evidence type="ECO:0000256" key="2">
    <source>
        <dbReference type="ARBA" id="ARBA00022771"/>
    </source>
</evidence>
<dbReference type="InterPro" id="IPR002893">
    <property type="entry name" value="Znf_MYND"/>
</dbReference>
<accession>A0AAD4F0I7</accession>
<dbReference type="SUPFAM" id="SSF144232">
    <property type="entry name" value="HIT/MYND zinc finger-like"/>
    <property type="match status" value="1"/>
</dbReference>
<name>A0AAD4F0I7_9PEZI</name>
<dbReference type="EMBL" id="JAHCVI010000001">
    <property type="protein sequence ID" value="KAG7290755.1"/>
    <property type="molecule type" value="Genomic_DNA"/>
</dbReference>
<evidence type="ECO:0000259" key="6">
    <source>
        <dbReference type="PROSITE" id="PS50865"/>
    </source>
</evidence>
<comment type="caution">
    <text evidence="7">The sequence shown here is derived from an EMBL/GenBank/DDBJ whole genome shotgun (WGS) entry which is preliminary data.</text>
</comment>
<keyword evidence="2 4" id="KW-0863">Zinc-finger</keyword>
<evidence type="ECO:0000313" key="8">
    <source>
        <dbReference type="Proteomes" id="UP001197093"/>
    </source>
</evidence>
<reference evidence="7" key="1">
    <citation type="submission" date="2023-02" db="EMBL/GenBank/DDBJ databases">
        <authorList>
            <person name="Palmer J.M."/>
        </authorList>
    </citation>
    <scope>NUCLEOTIDE SEQUENCE</scope>
    <source>
        <strain evidence="7">FW57</strain>
    </source>
</reference>
<keyword evidence="3" id="KW-0862">Zinc</keyword>
<dbReference type="AlphaFoldDB" id="A0AAD4F0I7"/>
<dbReference type="PROSITE" id="PS50865">
    <property type="entry name" value="ZF_MYND_2"/>
    <property type="match status" value="1"/>
</dbReference>
<dbReference type="GO" id="GO:0008270">
    <property type="term" value="F:zinc ion binding"/>
    <property type="evidence" value="ECO:0007669"/>
    <property type="project" value="UniProtKB-KW"/>
</dbReference>
<dbReference type="Pfam" id="PF01753">
    <property type="entry name" value="zf-MYND"/>
    <property type="match status" value="1"/>
</dbReference>
<feature type="domain" description="MYND-type" evidence="6">
    <location>
        <begin position="5"/>
        <end position="45"/>
    </location>
</feature>
<sequence>MADSCTLCGASPPAVTIKRCAKCSTTPYCSRDCQKADWKSHKKTCGKSPSASSSSPSATSNPLTHPITTPFTRLDQGTYLHDLPEQDVYALLIDAYRLRVSDVTNLDGAAMVADEIFMDDEPSAADPFPGFRHFLNTAQFCPPAEATGASVLPPWWSAAKRRACDLLAAGRGEEEGVGTPELRAWCDLRRKAVLDKGEVSARYGSPQFPMQLRMLAEAVYQRGVGGMPGTSMRKVMASQGTTK</sequence>
<protein>
    <recommendedName>
        <fullName evidence="6">MYND-type domain-containing protein</fullName>
    </recommendedName>
</protein>
<evidence type="ECO:0000256" key="1">
    <source>
        <dbReference type="ARBA" id="ARBA00022723"/>
    </source>
</evidence>
<gene>
    <name evidence="7" type="ORF">NEMBOFW57_000758</name>
</gene>
<keyword evidence="8" id="KW-1185">Reference proteome</keyword>
<dbReference type="Proteomes" id="UP001197093">
    <property type="component" value="Unassembled WGS sequence"/>
</dbReference>
<dbReference type="Gene3D" id="6.10.140.2220">
    <property type="match status" value="1"/>
</dbReference>
<evidence type="ECO:0000256" key="4">
    <source>
        <dbReference type="PROSITE-ProRule" id="PRU00134"/>
    </source>
</evidence>
<dbReference type="PROSITE" id="PS01360">
    <property type="entry name" value="ZF_MYND_1"/>
    <property type="match status" value="1"/>
</dbReference>
<evidence type="ECO:0000256" key="3">
    <source>
        <dbReference type="ARBA" id="ARBA00022833"/>
    </source>
</evidence>
<feature type="region of interest" description="Disordered" evidence="5">
    <location>
        <begin position="41"/>
        <end position="67"/>
    </location>
</feature>
<evidence type="ECO:0000256" key="5">
    <source>
        <dbReference type="SAM" id="MobiDB-lite"/>
    </source>
</evidence>
<keyword evidence="1" id="KW-0479">Metal-binding</keyword>
<feature type="compositionally biased region" description="Low complexity" evidence="5">
    <location>
        <begin position="48"/>
        <end position="60"/>
    </location>
</feature>
<evidence type="ECO:0000313" key="7">
    <source>
        <dbReference type="EMBL" id="KAG7290755.1"/>
    </source>
</evidence>